<evidence type="ECO:0000256" key="3">
    <source>
        <dbReference type="ARBA" id="ARBA00022692"/>
    </source>
</evidence>
<feature type="transmembrane region" description="Helical" evidence="6">
    <location>
        <begin position="122"/>
        <end position="139"/>
    </location>
</feature>
<dbReference type="InterPro" id="IPR018076">
    <property type="entry name" value="T2SS_GspF_dom"/>
</dbReference>
<keyword evidence="4 6" id="KW-1133">Transmembrane helix</keyword>
<evidence type="ECO:0000313" key="8">
    <source>
        <dbReference type="EMBL" id="QTE30043.1"/>
    </source>
</evidence>
<comment type="subcellular location">
    <subcellularLocation>
        <location evidence="1">Cell membrane</location>
        <topology evidence="1">Multi-pass membrane protein</topology>
    </subcellularLocation>
</comment>
<feature type="transmembrane region" description="Helical" evidence="6">
    <location>
        <begin position="6"/>
        <end position="25"/>
    </location>
</feature>
<dbReference type="GO" id="GO:0005886">
    <property type="term" value="C:plasma membrane"/>
    <property type="evidence" value="ECO:0007669"/>
    <property type="project" value="UniProtKB-SubCell"/>
</dbReference>
<dbReference type="PANTHER" id="PTHR35007">
    <property type="entry name" value="INTEGRAL MEMBRANE PROTEIN-RELATED"/>
    <property type="match status" value="1"/>
</dbReference>
<reference evidence="8" key="1">
    <citation type="submission" date="2021-03" db="EMBL/GenBank/DDBJ databases">
        <title>Pengzhenrongella sicca gen. nov., sp. nov., a new member of suborder Micrococcineae isolated from High-Arctic tundra soil.</title>
        <authorList>
            <person name="Peng F."/>
        </authorList>
    </citation>
    <scope>NUCLEOTIDE SEQUENCE</scope>
    <source>
        <strain evidence="8">LRZ-2</strain>
    </source>
</reference>
<keyword evidence="3 6" id="KW-0812">Transmembrane</keyword>
<evidence type="ECO:0000256" key="5">
    <source>
        <dbReference type="ARBA" id="ARBA00023136"/>
    </source>
</evidence>
<feature type="domain" description="Type II secretion system protein GspF" evidence="7">
    <location>
        <begin position="163"/>
        <end position="290"/>
    </location>
</feature>
<gene>
    <name evidence="8" type="ORF">J4E96_03190</name>
</gene>
<keyword evidence="2" id="KW-1003">Cell membrane</keyword>
<accession>A0A8A4ZGG8</accession>
<dbReference type="Proteomes" id="UP000663937">
    <property type="component" value="Chromosome"/>
</dbReference>
<keyword evidence="5 6" id="KW-0472">Membrane</keyword>
<proteinExistence type="predicted"/>
<sequence>MNGWMILLAGATTGAGVALLIGTLLPTRPDLHSALERLDSRVVDLVIVPESSGHPFLDQLRQRVLPQLAQGLGLRRFAADLHAVGQTPEDLALRKVGYALGGLVAPVLFAAALSLAGLGLPIAVPGLVGVILGAVLFFVPDLDLRQRAATARQDMRRAASVYLELVALERAADAGTNEALDRAANIGTSTQFVAIREALFRAHLAGQPPWQGLADLGAATGVPELGDLADITRTAGESGAAIYVSLRARASSLRTQILTAATAKANAASEHMVVPVALLGLTFMLLVGYPAFARILFG</sequence>
<dbReference type="RefSeq" id="WP_227424359.1">
    <property type="nucleotide sequence ID" value="NZ_CP071868.1"/>
</dbReference>
<organism evidence="8 9">
    <name type="scientific">Pengzhenrongella sicca</name>
    <dbReference type="NCBI Taxonomy" id="2819238"/>
    <lineage>
        <taxon>Bacteria</taxon>
        <taxon>Bacillati</taxon>
        <taxon>Actinomycetota</taxon>
        <taxon>Actinomycetes</taxon>
        <taxon>Micrococcales</taxon>
        <taxon>Pengzhenrongella</taxon>
    </lineage>
</organism>
<name>A0A8A4ZGG8_9MICO</name>
<dbReference type="KEGG" id="psic:J4E96_03190"/>
<dbReference type="EMBL" id="CP071868">
    <property type="protein sequence ID" value="QTE30043.1"/>
    <property type="molecule type" value="Genomic_DNA"/>
</dbReference>
<dbReference type="Pfam" id="PF00482">
    <property type="entry name" value="T2SSF"/>
    <property type="match status" value="1"/>
</dbReference>
<evidence type="ECO:0000256" key="2">
    <source>
        <dbReference type="ARBA" id="ARBA00022475"/>
    </source>
</evidence>
<keyword evidence="9" id="KW-1185">Reference proteome</keyword>
<feature type="transmembrane region" description="Helical" evidence="6">
    <location>
        <begin position="272"/>
        <end position="292"/>
    </location>
</feature>
<dbReference type="PANTHER" id="PTHR35007:SF1">
    <property type="entry name" value="PILUS ASSEMBLY PROTEIN"/>
    <property type="match status" value="1"/>
</dbReference>
<evidence type="ECO:0000256" key="1">
    <source>
        <dbReference type="ARBA" id="ARBA00004651"/>
    </source>
</evidence>
<dbReference type="AlphaFoldDB" id="A0A8A4ZGG8"/>
<evidence type="ECO:0000313" key="9">
    <source>
        <dbReference type="Proteomes" id="UP000663937"/>
    </source>
</evidence>
<feature type="transmembrane region" description="Helical" evidence="6">
    <location>
        <begin position="96"/>
        <end position="116"/>
    </location>
</feature>
<evidence type="ECO:0000256" key="4">
    <source>
        <dbReference type="ARBA" id="ARBA00022989"/>
    </source>
</evidence>
<evidence type="ECO:0000259" key="7">
    <source>
        <dbReference type="Pfam" id="PF00482"/>
    </source>
</evidence>
<protein>
    <submittedName>
        <fullName evidence="8">Type II secretion system F family protein</fullName>
    </submittedName>
</protein>
<evidence type="ECO:0000256" key="6">
    <source>
        <dbReference type="SAM" id="Phobius"/>
    </source>
</evidence>